<dbReference type="Pfam" id="PF00685">
    <property type="entry name" value="Sulfotransfer_1"/>
    <property type="match status" value="1"/>
</dbReference>
<evidence type="ECO:0000313" key="4">
    <source>
        <dbReference type="Proteomes" id="UP000199415"/>
    </source>
</evidence>
<sequence length="377" mass="41798">MSKAHRASVTRDQHPEETLRQGVRAHDQGDRGEARRLYERVLTAIPRHPVALQMLASVEYLEGNVTHADVYRDKAIESFGEAVAANPGVLPPLTGYVNLLLAAGRVHEAEHQASALRLGLNPFRHDATEFNRRRRAAYEAGHPPVLINTIPKSASESIWNRLADSLDMAQCQVSIGLFPNCMAVPLRVAELGAGGIASKEHLAPTAFNVKTLAESGVERLVVHLRDPRQVALSWAHFVRDHIATMPTGPLWRDTCPPLPVLHGSFEALMDWAVDSYIPLVVDFIQGWQQIAEDDSSGLSVLFTTFEDFKADPDTYMQRVLSFYGADAGADAANVASEDGHLRQGRTDEWREVLTQAQQERARRVIGDAILDRFGWPR</sequence>
<dbReference type="RefSeq" id="WP_176758629.1">
    <property type="nucleotide sequence ID" value="NZ_FNCE01000007.1"/>
</dbReference>
<keyword evidence="3" id="KW-0808">Transferase</keyword>
<name>A0A1G7SNJ1_9PROT</name>
<dbReference type="InterPro" id="IPR011990">
    <property type="entry name" value="TPR-like_helical_dom_sf"/>
</dbReference>
<evidence type="ECO:0000259" key="2">
    <source>
        <dbReference type="Pfam" id="PF00685"/>
    </source>
</evidence>
<proteinExistence type="predicted"/>
<feature type="region of interest" description="Disordered" evidence="1">
    <location>
        <begin position="1"/>
        <end position="32"/>
    </location>
</feature>
<dbReference type="GO" id="GO:0008146">
    <property type="term" value="F:sulfotransferase activity"/>
    <property type="evidence" value="ECO:0007669"/>
    <property type="project" value="InterPro"/>
</dbReference>
<dbReference type="SUPFAM" id="SSF52540">
    <property type="entry name" value="P-loop containing nucleoside triphosphate hydrolases"/>
    <property type="match status" value="1"/>
</dbReference>
<dbReference type="InterPro" id="IPR000863">
    <property type="entry name" value="Sulfotransferase_dom"/>
</dbReference>
<organism evidence="3 4">
    <name type="scientific">Limimonas halophila</name>
    <dbReference type="NCBI Taxonomy" id="1082479"/>
    <lineage>
        <taxon>Bacteria</taxon>
        <taxon>Pseudomonadati</taxon>
        <taxon>Pseudomonadota</taxon>
        <taxon>Alphaproteobacteria</taxon>
        <taxon>Rhodospirillales</taxon>
        <taxon>Rhodovibrionaceae</taxon>
        <taxon>Limimonas</taxon>
    </lineage>
</organism>
<dbReference type="InterPro" id="IPR027417">
    <property type="entry name" value="P-loop_NTPase"/>
</dbReference>
<dbReference type="STRING" id="1082479.SAMN05216241_10780"/>
<reference evidence="3 4" key="1">
    <citation type="submission" date="2016-10" db="EMBL/GenBank/DDBJ databases">
        <authorList>
            <person name="de Groot N.N."/>
        </authorList>
    </citation>
    <scope>NUCLEOTIDE SEQUENCE [LARGE SCALE GENOMIC DNA]</scope>
    <source>
        <strain evidence="3 4">DSM 25584</strain>
    </source>
</reference>
<gene>
    <name evidence="3" type="ORF">SAMN05216241_10780</name>
</gene>
<feature type="domain" description="Sulfotransferase" evidence="2">
    <location>
        <begin position="218"/>
        <end position="327"/>
    </location>
</feature>
<dbReference type="AlphaFoldDB" id="A0A1G7SNJ1"/>
<evidence type="ECO:0000313" key="3">
    <source>
        <dbReference type="EMBL" id="SDG24538.1"/>
    </source>
</evidence>
<dbReference type="Gene3D" id="1.25.40.10">
    <property type="entry name" value="Tetratricopeptide repeat domain"/>
    <property type="match status" value="1"/>
</dbReference>
<dbReference type="EMBL" id="FNCE01000007">
    <property type="protein sequence ID" value="SDG24538.1"/>
    <property type="molecule type" value="Genomic_DNA"/>
</dbReference>
<feature type="compositionally biased region" description="Basic and acidic residues" evidence="1">
    <location>
        <begin position="9"/>
        <end position="32"/>
    </location>
</feature>
<keyword evidence="4" id="KW-1185">Reference proteome</keyword>
<dbReference type="SUPFAM" id="SSF48452">
    <property type="entry name" value="TPR-like"/>
    <property type="match status" value="1"/>
</dbReference>
<dbReference type="Gene3D" id="3.40.50.300">
    <property type="entry name" value="P-loop containing nucleotide triphosphate hydrolases"/>
    <property type="match status" value="1"/>
</dbReference>
<protein>
    <submittedName>
        <fullName evidence="3">Sulfotransferase domain-containing protein</fullName>
    </submittedName>
</protein>
<evidence type="ECO:0000256" key="1">
    <source>
        <dbReference type="SAM" id="MobiDB-lite"/>
    </source>
</evidence>
<dbReference type="Proteomes" id="UP000199415">
    <property type="component" value="Unassembled WGS sequence"/>
</dbReference>
<accession>A0A1G7SNJ1</accession>